<accession>A0ABQ0MG42</accession>
<dbReference type="EC" id="2.7.13.3" evidence="2"/>
<dbReference type="Proteomes" id="UP000194153">
    <property type="component" value="Unassembled WGS sequence"/>
</dbReference>
<dbReference type="RefSeq" id="WP_085812283.1">
    <property type="nucleotide sequence ID" value="NZ_BDQG01000001.1"/>
</dbReference>
<keyword evidence="5" id="KW-0175">Coiled coil</keyword>
<dbReference type="SMART" id="SM00448">
    <property type="entry name" value="REC"/>
    <property type="match status" value="1"/>
</dbReference>
<proteinExistence type="predicted"/>
<reference evidence="8 9" key="1">
    <citation type="submission" date="2017-04" db="EMBL/GenBank/DDBJ databases">
        <authorList>
            <consortium name="Geobacter pelophilus Genome Sequencing"/>
            <person name="Aoyagi T."/>
            <person name="Koike H."/>
            <person name="Hori T."/>
        </authorList>
    </citation>
    <scope>NUCLEOTIDE SEQUENCE [LARGE SCALE GENOMIC DNA]</scope>
    <source>
        <strain evidence="8 9">Drf2</strain>
    </source>
</reference>
<dbReference type="InterPro" id="IPR036097">
    <property type="entry name" value="HisK_dim/P_sf"/>
</dbReference>
<gene>
    <name evidence="8" type="ORF">GPEL0_01f0970</name>
</gene>
<evidence type="ECO:0000259" key="7">
    <source>
        <dbReference type="PROSITE" id="PS50110"/>
    </source>
</evidence>
<feature type="domain" description="Histidine kinase" evidence="6">
    <location>
        <begin position="188"/>
        <end position="394"/>
    </location>
</feature>
<dbReference type="Pfam" id="PF02518">
    <property type="entry name" value="HATPase_c"/>
    <property type="match status" value="1"/>
</dbReference>
<sequence>MSQQDKEPRGRVLIIDDEKVILDLTAIILKNRGYQVFTALSAQEGLDCIEKQSPELVLLDYMMPNMDGLTALKEIKRSYPDTYVIMFTGKGSEEIAVELMKAGASDYILKPFNNQDLVDRIESVLKLRGIELQNRALLSERERLLAEIADWNRELERRVQEKSEALRRAQVEVVQSEKLASLGYLSAGMAHEIRNPLNSIALFVQLIKSGLDEHERLDYVEKILKEVDRIDNILGKLLDASKRPKFEISEVRVDRVLEHTLDAFTPQLRQKKIRAVTDFKNIPPAIKADPMEIEQIFTNLFLNSIHVMPEEGTLTVELEGDEQWLTVRVSDTGPGIPPENLPNIFDPFFTTNSRGTGLGLSVVLRIVKTYKGKIEVEKSDNSGTTFLVRLPLAAPR</sequence>
<dbReference type="InterPro" id="IPR011006">
    <property type="entry name" value="CheY-like_superfamily"/>
</dbReference>
<dbReference type="InterPro" id="IPR036890">
    <property type="entry name" value="HATPase_C_sf"/>
</dbReference>
<comment type="caution">
    <text evidence="8">The sequence shown here is derived from an EMBL/GenBank/DDBJ whole genome shotgun (WGS) entry which is preliminary data.</text>
</comment>
<dbReference type="PANTHER" id="PTHR43547">
    <property type="entry name" value="TWO-COMPONENT HISTIDINE KINASE"/>
    <property type="match status" value="1"/>
</dbReference>
<dbReference type="InterPro" id="IPR005467">
    <property type="entry name" value="His_kinase_dom"/>
</dbReference>
<keyword evidence="9" id="KW-1185">Reference proteome</keyword>
<reference evidence="9" key="2">
    <citation type="submission" date="2017-05" db="EMBL/GenBank/DDBJ databases">
        <title>Draft genome sequence of Geobacter pelophilus, a iron(III)-reducing bacteria.</title>
        <authorList>
            <person name="Aoyagi T."/>
            <person name="Koike H."/>
            <person name="Morita T."/>
            <person name="Sato Y."/>
            <person name="Habe H."/>
            <person name="Hori T."/>
        </authorList>
    </citation>
    <scope>NUCLEOTIDE SEQUENCE [LARGE SCALE GENOMIC DNA]</scope>
    <source>
        <strain evidence="9">Drf2</strain>
    </source>
</reference>
<dbReference type="SUPFAM" id="SSF47384">
    <property type="entry name" value="Homodimeric domain of signal transducing histidine kinase"/>
    <property type="match status" value="1"/>
</dbReference>
<feature type="coiled-coil region" evidence="5">
    <location>
        <begin position="127"/>
        <end position="172"/>
    </location>
</feature>
<keyword evidence="3 4" id="KW-0597">Phosphoprotein</keyword>
<dbReference type="Pfam" id="PF00512">
    <property type="entry name" value="HisKA"/>
    <property type="match status" value="1"/>
</dbReference>
<evidence type="ECO:0000256" key="5">
    <source>
        <dbReference type="SAM" id="Coils"/>
    </source>
</evidence>
<evidence type="ECO:0000313" key="9">
    <source>
        <dbReference type="Proteomes" id="UP000194153"/>
    </source>
</evidence>
<dbReference type="CDD" id="cd00082">
    <property type="entry name" value="HisKA"/>
    <property type="match status" value="1"/>
</dbReference>
<dbReference type="Pfam" id="PF00072">
    <property type="entry name" value="Response_reg"/>
    <property type="match status" value="1"/>
</dbReference>
<keyword evidence="8" id="KW-0808">Transferase</keyword>
<dbReference type="InterPro" id="IPR003594">
    <property type="entry name" value="HATPase_dom"/>
</dbReference>
<evidence type="ECO:0000256" key="4">
    <source>
        <dbReference type="PROSITE-ProRule" id="PRU00169"/>
    </source>
</evidence>
<comment type="catalytic activity">
    <reaction evidence="1">
        <text>ATP + protein L-histidine = ADP + protein N-phospho-L-histidine.</text>
        <dbReference type="EC" id="2.7.13.3"/>
    </reaction>
</comment>
<dbReference type="EMBL" id="BDQG01000001">
    <property type="protein sequence ID" value="GAW65879.1"/>
    <property type="molecule type" value="Genomic_DNA"/>
</dbReference>
<evidence type="ECO:0000313" key="8">
    <source>
        <dbReference type="EMBL" id="GAW65879.1"/>
    </source>
</evidence>
<dbReference type="Gene3D" id="1.10.287.130">
    <property type="match status" value="1"/>
</dbReference>
<dbReference type="PROSITE" id="PS50110">
    <property type="entry name" value="RESPONSE_REGULATORY"/>
    <property type="match status" value="1"/>
</dbReference>
<dbReference type="SMART" id="SM00388">
    <property type="entry name" value="HisKA"/>
    <property type="match status" value="1"/>
</dbReference>
<dbReference type="PANTHER" id="PTHR43547:SF2">
    <property type="entry name" value="HYBRID SIGNAL TRANSDUCTION HISTIDINE KINASE C"/>
    <property type="match status" value="1"/>
</dbReference>
<dbReference type="PRINTS" id="PR00344">
    <property type="entry name" value="BCTRLSENSOR"/>
</dbReference>
<dbReference type="InterPro" id="IPR001789">
    <property type="entry name" value="Sig_transdc_resp-reg_receiver"/>
</dbReference>
<dbReference type="Gene3D" id="3.30.565.10">
    <property type="entry name" value="Histidine kinase-like ATPase, C-terminal domain"/>
    <property type="match status" value="1"/>
</dbReference>
<evidence type="ECO:0000259" key="6">
    <source>
        <dbReference type="PROSITE" id="PS50109"/>
    </source>
</evidence>
<dbReference type="SUPFAM" id="SSF55874">
    <property type="entry name" value="ATPase domain of HSP90 chaperone/DNA topoisomerase II/histidine kinase"/>
    <property type="match status" value="1"/>
</dbReference>
<feature type="modified residue" description="4-aspartylphosphate" evidence="4">
    <location>
        <position position="60"/>
    </location>
</feature>
<evidence type="ECO:0000256" key="2">
    <source>
        <dbReference type="ARBA" id="ARBA00012438"/>
    </source>
</evidence>
<dbReference type="SUPFAM" id="SSF52172">
    <property type="entry name" value="CheY-like"/>
    <property type="match status" value="1"/>
</dbReference>
<name>A0ABQ0MG42_9BACT</name>
<dbReference type="Gene3D" id="3.40.50.2300">
    <property type="match status" value="1"/>
</dbReference>
<feature type="domain" description="Response regulatory" evidence="7">
    <location>
        <begin position="11"/>
        <end position="125"/>
    </location>
</feature>
<dbReference type="PROSITE" id="PS50109">
    <property type="entry name" value="HIS_KIN"/>
    <property type="match status" value="1"/>
</dbReference>
<dbReference type="SMART" id="SM00387">
    <property type="entry name" value="HATPase_c"/>
    <property type="match status" value="1"/>
</dbReference>
<evidence type="ECO:0000256" key="3">
    <source>
        <dbReference type="ARBA" id="ARBA00022553"/>
    </source>
</evidence>
<evidence type="ECO:0000256" key="1">
    <source>
        <dbReference type="ARBA" id="ARBA00000085"/>
    </source>
</evidence>
<dbReference type="GO" id="GO:0016301">
    <property type="term" value="F:kinase activity"/>
    <property type="evidence" value="ECO:0007669"/>
    <property type="project" value="UniProtKB-KW"/>
</dbReference>
<organism evidence="8 9">
    <name type="scientific">Geoanaerobacter pelophilus</name>
    <dbReference type="NCBI Taxonomy" id="60036"/>
    <lineage>
        <taxon>Bacteria</taxon>
        <taxon>Pseudomonadati</taxon>
        <taxon>Thermodesulfobacteriota</taxon>
        <taxon>Desulfuromonadia</taxon>
        <taxon>Geobacterales</taxon>
        <taxon>Geobacteraceae</taxon>
        <taxon>Geoanaerobacter</taxon>
    </lineage>
</organism>
<keyword evidence="8" id="KW-0418">Kinase</keyword>
<dbReference type="InterPro" id="IPR004358">
    <property type="entry name" value="Sig_transdc_His_kin-like_C"/>
</dbReference>
<dbReference type="InterPro" id="IPR003661">
    <property type="entry name" value="HisK_dim/P_dom"/>
</dbReference>
<protein>
    <recommendedName>
        <fullName evidence="2">histidine kinase</fullName>
        <ecNumber evidence="2">2.7.13.3</ecNumber>
    </recommendedName>
</protein>